<sequence>MGDDSYKQRKASAKNEMIARIRNSPVLCVDLCMYEEDIDDRTELYGLNALEFSKMRCKLFLNMPVPLSHKKLTFSGATSKPGVSSAIYLQLLRTF</sequence>
<organism evidence="1 2">
    <name type="scientific">Saccharomycopsis crataegensis</name>
    <dbReference type="NCBI Taxonomy" id="43959"/>
    <lineage>
        <taxon>Eukaryota</taxon>
        <taxon>Fungi</taxon>
        <taxon>Dikarya</taxon>
        <taxon>Ascomycota</taxon>
        <taxon>Saccharomycotina</taxon>
        <taxon>Saccharomycetes</taxon>
        <taxon>Saccharomycopsidaceae</taxon>
        <taxon>Saccharomycopsis</taxon>
    </lineage>
</organism>
<dbReference type="RefSeq" id="XP_064852637.1">
    <property type="nucleotide sequence ID" value="XM_064996565.1"/>
</dbReference>
<dbReference type="GeneID" id="90073616"/>
<name>A0AAV5QLH9_9ASCO</name>
<proteinExistence type="predicted"/>
<dbReference type="EMBL" id="BTFZ01000010">
    <property type="protein sequence ID" value="GMM35637.1"/>
    <property type="molecule type" value="Genomic_DNA"/>
</dbReference>
<protein>
    <submittedName>
        <fullName evidence="1">Uncharacterized protein</fullName>
    </submittedName>
</protein>
<evidence type="ECO:0000313" key="1">
    <source>
        <dbReference type="EMBL" id="GMM35637.1"/>
    </source>
</evidence>
<comment type="caution">
    <text evidence="1">The sequence shown here is derived from an EMBL/GenBank/DDBJ whole genome shotgun (WGS) entry which is preliminary data.</text>
</comment>
<keyword evidence="2" id="KW-1185">Reference proteome</keyword>
<reference evidence="1 2" key="1">
    <citation type="journal article" date="2023" name="Elife">
        <title>Identification of key yeast species and microbe-microbe interactions impacting larval growth of Drosophila in the wild.</title>
        <authorList>
            <person name="Mure A."/>
            <person name="Sugiura Y."/>
            <person name="Maeda R."/>
            <person name="Honda K."/>
            <person name="Sakurai N."/>
            <person name="Takahashi Y."/>
            <person name="Watada M."/>
            <person name="Katoh T."/>
            <person name="Gotoh A."/>
            <person name="Gotoh Y."/>
            <person name="Taniguchi I."/>
            <person name="Nakamura K."/>
            <person name="Hayashi T."/>
            <person name="Katayama T."/>
            <person name="Uemura T."/>
            <person name="Hattori Y."/>
        </authorList>
    </citation>
    <scope>NUCLEOTIDE SEQUENCE [LARGE SCALE GENOMIC DNA]</scope>
    <source>
        <strain evidence="1 2">SC-9</strain>
    </source>
</reference>
<gene>
    <name evidence="1" type="ORF">DASC09_029620</name>
</gene>
<dbReference type="Proteomes" id="UP001360560">
    <property type="component" value="Unassembled WGS sequence"/>
</dbReference>
<accession>A0AAV5QLH9</accession>
<evidence type="ECO:0000313" key="2">
    <source>
        <dbReference type="Proteomes" id="UP001360560"/>
    </source>
</evidence>
<dbReference type="AlphaFoldDB" id="A0AAV5QLH9"/>